<evidence type="ECO:0000256" key="8">
    <source>
        <dbReference type="ARBA" id="ARBA00022741"/>
    </source>
</evidence>
<dbReference type="GO" id="GO:0005524">
    <property type="term" value="F:ATP binding"/>
    <property type="evidence" value="ECO:0007669"/>
    <property type="project" value="UniProtKB-UniRule"/>
</dbReference>
<evidence type="ECO:0000256" key="15">
    <source>
        <dbReference type="RuleBase" id="RU366026"/>
    </source>
</evidence>
<gene>
    <name evidence="17" type="ORF">GCM10010885_09560</name>
</gene>
<evidence type="ECO:0000259" key="16">
    <source>
        <dbReference type="Pfam" id="PF01923"/>
    </source>
</evidence>
<protein>
    <recommendedName>
        <fullName evidence="5 15">Corrinoid adenosyltransferase</fullName>
        <ecNumber evidence="4 15">2.5.1.17</ecNumber>
    </recommendedName>
    <alternativeName>
        <fullName evidence="10 15">Cob(II)alamin adenosyltransferase</fullName>
    </alternativeName>
    <alternativeName>
        <fullName evidence="12 15">Cob(II)yrinic acid a,c-diamide adenosyltransferase</fullName>
    </alternativeName>
    <alternativeName>
        <fullName evidence="11 15">Cobinamide/cobalamin adenosyltransferase</fullName>
    </alternativeName>
</protein>
<reference evidence="17" key="1">
    <citation type="journal article" date="2014" name="Int. J. Syst. Evol. Microbiol.">
        <title>Complete genome sequence of Corynebacterium casei LMG S-19264T (=DSM 44701T), isolated from a smear-ripened cheese.</title>
        <authorList>
            <consortium name="US DOE Joint Genome Institute (JGI-PGF)"/>
            <person name="Walter F."/>
            <person name="Albersmeier A."/>
            <person name="Kalinowski J."/>
            <person name="Ruckert C."/>
        </authorList>
    </citation>
    <scope>NUCLEOTIDE SEQUENCE</scope>
    <source>
        <strain evidence="17">JCM 18487</strain>
    </source>
</reference>
<comment type="similarity">
    <text evidence="2 15">Belongs to the Cob(I)alamin adenosyltransferase family.</text>
</comment>
<evidence type="ECO:0000256" key="11">
    <source>
        <dbReference type="ARBA" id="ARBA00033334"/>
    </source>
</evidence>
<comment type="catalytic activity">
    <reaction evidence="13 15">
        <text>2 cob(II)yrinate a,c diamide + reduced [electron-transfer flavoprotein] + 2 ATP = 2 adenosylcob(III)yrinate a,c-diamide + 2 triphosphate + oxidized [electron-transfer flavoprotein] + 3 H(+)</text>
        <dbReference type="Rhea" id="RHEA:11528"/>
        <dbReference type="Rhea" id="RHEA-COMP:10685"/>
        <dbReference type="Rhea" id="RHEA-COMP:10686"/>
        <dbReference type="ChEBI" id="CHEBI:15378"/>
        <dbReference type="ChEBI" id="CHEBI:18036"/>
        <dbReference type="ChEBI" id="CHEBI:30616"/>
        <dbReference type="ChEBI" id="CHEBI:57692"/>
        <dbReference type="ChEBI" id="CHEBI:58307"/>
        <dbReference type="ChEBI" id="CHEBI:58503"/>
        <dbReference type="ChEBI" id="CHEBI:58537"/>
        <dbReference type="EC" id="2.5.1.17"/>
    </reaction>
</comment>
<dbReference type="NCBIfam" id="TIGR00636">
    <property type="entry name" value="PduO_Nterm"/>
    <property type="match status" value="1"/>
</dbReference>
<dbReference type="GO" id="GO:0008817">
    <property type="term" value="F:corrinoid adenosyltransferase activity"/>
    <property type="evidence" value="ECO:0007669"/>
    <property type="project" value="UniProtKB-UniRule"/>
</dbReference>
<keyword evidence="6 15" id="KW-0169">Cobalamin biosynthesis</keyword>
<name>A0A917NI27_9BACL</name>
<keyword evidence="8 15" id="KW-0547">Nucleotide-binding</keyword>
<dbReference type="SUPFAM" id="SSF89028">
    <property type="entry name" value="Cobalamin adenosyltransferase-like"/>
    <property type="match status" value="1"/>
</dbReference>
<evidence type="ECO:0000256" key="10">
    <source>
        <dbReference type="ARBA" id="ARBA00031529"/>
    </source>
</evidence>
<dbReference type="InterPro" id="IPR029499">
    <property type="entry name" value="PduO-typ"/>
</dbReference>
<evidence type="ECO:0000256" key="14">
    <source>
        <dbReference type="ARBA" id="ARBA00048692"/>
    </source>
</evidence>
<evidence type="ECO:0000256" key="9">
    <source>
        <dbReference type="ARBA" id="ARBA00022840"/>
    </source>
</evidence>
<dbReference type="Gene3D" id="1.20.1200.10">
    <property type="entry name" value="Cobalamin adenosyltransferase-like"/>
    <property type="match status" value="1"/>
</dbReference>
<dbReference type="EC" id="2.5.1.17" evidence="4 15"/>
<evidence type="ECO:0000256" key="4">
    <source>
        <dbReference type="ARBA" id="ARBA00012454"/>
    </source>
</evidence>
<reference evidence="17" key="2">
    <citation type="submission" date="2020-09" db="EMBL/GenBank/DDBJ databases">
        <authorList>
            <person name="Sun Q."/>
            <person name="Ohkuma M."/>
        </authorList>
    </citation>
    <scope>NUCLEOTIDE SEQUENCE</scope>
    <source>
        <strain evidence="17">JCM 18487</strain>
    </source>
</reference>
<evidence type="ECO:0000256" key="3">
    <source>
        <dbReference type="ARBA" id="ARBA00011233"/>
    </source>
</evidence>
<dbReference type="InterPro" id="IPR016030">
    <property type="entry name" value="CblAdoTrfase-like"/>
</dbReference>
<dbReference type="AlphaFoldDB" id="A0A917NI27"/>
<evidence type="ECO:0000313" key="18">
    <source>
        <dbReference type="Proteomes" id="UP000637695"/>
    </source>
</evidence>
<comment type="pathway">
    <text evidence="1 15">Cofactor biosynthesis; adenosylcobalamin biosynthesis; adenosylcobalamin from cob(II)yrinate a,c-diamide: step 2/7.</text>
</comment>
<dbReference type="Proteomes" id="UP000637695">
    <property type="component" value="Unassembled WGS sequence"/>
</dbReference>
<comment type="subunit">
    <text evidence="3">Homotrimer.</text>
</comment>
<dbReference type="PANTHER" id="PTHR12213:SF0">
    <property type="entry name" value="CORRINOID ADENOSYLTRANSFERASE MMAB"/>
    <property type="match status" value="1"/>
</dbReference>
<evidence type="ECO:0000256" key="2">
    <source>
        <dbReference type="ARBA" id="ARBA00007487"/>
    </source>
</evidence>
<evidence type="ECO:0000313" key="17">
    <source>
        <dbReference type="EMBL" id="GGJ02348.1"/>
    </source>
</evidence>
<organism evidence="17 18">
    <name type="scientific">Alicyclobacillus cellulosilyticus</name>
    <dbReference type="NCBI Taxonomy" id="1003997"/>
    <lineage>
        <taxon>Bacteria</taxon>
        <taxon>Bacillati</taxon>
        <taxon>Bacillota</taxon>
        <taxon>Bacilli</taxon>
        <taxon>Bacillales</taxon>
        <taxon>Alicyclobacillaceae</taxon>
        <taxon>Alicyclobacillus</taxon>
    </lineage>
</organism>
<evidence type="ECO:0000256" key="5">
    <source>
        <dbReference type="ARBA" id="ARBA00020963"/>
    </source>
</evidence>
<dbReference type="InterPro" id="IPR036451">
    <property type="entry name" value="CblAdoTrfase-like_sf"/>
</dbReference>
<accession>A0A917NI27</accession>
<proteinExistence type="inferred from homology"/>
<evidence type="ECO:0000256" key="12">
    <source>
        <dbReference type="ARBA" id="ARBA00033354"/>
    </source>
</evidence>
<evidence type="ECO:0000256" key="1">
    <source>
        <dbReference type="ARBA" id="ARBA00005121"/>
    </source>
</evidence>
<comment type="catalytic activity">
    <reaction evidence="14 15">
        <text>2 cob(II)alamin + reduced [electron-transfer flavoprotein] + 2 ATP = 2 adenosylcob(III)alamin + 2 triphosphate + oxidized [electron-transfer flavoprotein] + 3 H(+)</text>
        <dbReference type="Rhea" id="RHEA:28671"/>
        <dbReference type="Rhea" id="RHEA-COMP:10685"/>
        <dbReference type="Rhea" id="RHEA-COMP:10686"/>
        <dbReference type="ChEBI" id="CHEBI:15378"/>
        <dbReference type="ChEBI" id="CHEBI:16304"/>
        <dbReference type="ChEBI" id="CHEBI:18036"/>
        <dbReference type="ChEBI" id="CHEBI:18408"/>
        <dbReference type="ChEBI" id="CHEBI:30616"/>
        <dbReference type="ChEBI" id="CHEBI:57692"/>
        <dbReference type="ChEBI" id="CHEBI:58307"/>
        <dbReference type="EC" id="2.5.1.17"/>
    </reaction>
</comment>
<evidence type="ECO:0000256" key="6">
    <source>
        <dbReference type="ARBA" id="ARBA00022573"/>
    </source>
</evidence>
<comment type="caution">
    <text evidence="17">The sequence shown here is derived from an EMBL/GenBank/DDBJ whole genome shotgun (WGS) entry which is preliminary data.</text>
</comment>
<dbReference type="FunFam" id="1.20.1200.10:FF:000001">
    <property type="entry name" value="Cob(I)yrinic acid a,c-diamide adenosyltransferase"/>
    <property type="match status" value="1"/>
</dbReference>
<keyword evidence="7 15" id="KW-0808">Transferase</keyword>
<evidence type="ECO:0000256" key="7">
    <source>
        <dbReference type="ARBA" id="ARBA00022679"/>
    </source>
</evidence>
<dbReference type="PANTHER" id="PTHR12213">
    <property type="entry name" value="CORRINOID ADENOSYLTRANSFERASE"/>
    <property type="match status" value="1"/>
</dbReference>
<dbReference type="GO" id="GO:0009236">
    <property type="term" value="P:cobalamin biosynthetic process"/>
    <property type="evidence" value="ECO:0007669"/>
    <property type="project" value="UniProtKB-UniRule"/>
</dbReference>
<dbReference type="EMBL" id="BMOY01000010">
    <property type="protein sequence ID" value="GGJ02348.1"/>
    <property type="molecule type" value="Genomic_DNA"/>
</dbReference>
<keyword evidence="18" id="KW-1185">Reference proteome</keyword>
<feature type="domain" description="Cobalamin adenosyltransferase-like" evidence="16">
    <location>
        <begin position="3"/>
        <end position="168"/>
    </location>
</feature>
<keyword evidence="9 15" id="KW-0067">ATP-binding</keyword>
<evidence type="ECO:0000256" key="13">
    <source>
        <dbReference type="ARBA" id="ARBA00048555"/>
    </source>
</evidence>
<sequence length="187" mass="20541">MRIYTRGGDRGMTSLIGGARRYKDDLRVEAYGSIDEAGAFLGLAHSLLHPERDADIREVVLDLQHMLWDAGADLAAPPGVSFAFRTPEEAAAALEPVIDRYQAQVPPITQFILRGGTQAAAALHVACTVVRRAERCAVRLMRHEPIHMPALQVLNRMSDLLFVLARVANARAGEADVVYARSPQVFR</sequence>
<dbReference type="Pfam" id="PF01923">
    <property type="entry name" value="Cob_adeno_trans"/>
    <property type="match status" value="1"/>
</dbReference>
<dbReference type="RefSeq" id="WP_188881466.1">
    <property type="nucleotide sequence ID" value="NZ_BMOY01000010.1"/>
</dbReference>